<dbReference type="EMBL" id="HG994588">
    <property type="protein sequence ID" value="CAF3034565.1"/>
    <property type="molecule type" value="Genomic_DNA"/>
</dbReference>
<accession>A0A7R8DBE3</accession>
<evidence type="ECO:0000256" key="6">
    <source>
        <dbReference type="ARBA" id="ARBA00022630"/>
    </source>
</evidence>
<dbReference type="InterPro" id="IPR055275">
    <property type="entry name" value="Ferredox_Rdtase"/>
</dbReference>
<comment type="cofactor">
    <cofactor evidence="1 11 12">
        <name>FAD</name>
        <dbReference type="ChEBI" id="CHEBI:57692"/>
    </cofactor>
</comment>
<keyword evidence="9 11" id="KW-0560">Oxidoreductase</keyword>
<evidence type="ECO:0000256" key="9">
    <source>
        <dbReference type="ARBA" id="ARBA00023002"/>
    </source>
</evidence>
<feature type="binding site" evidence="13">
    <location>
        <position position="211"/>
    </location>
    <ligand>
        <name>NADP(+)</name>
        <dbReference type="ChEBI" id="CHEBI:58349"/>
    </ligand>
</feature>
<reference evidence="14" key="1">
    <citation type="submission" date="2021-02" db="EMBL/GenBank/DDBJ databases">
        <authorList>
            <person name="Bekaert M."/>
        </authorList>
    </citation>
    <scope>NUCLEOTIDE SEQUENCE</scope>
    <source>
        <strain evidence="14">IoA-00</strain>
    </source>
</reference>
<comment type="pathway">
    <text evidence="2">Steroid metabolism; cholesterol metabolism.</text>
</comment>
<dbReference type="SUPFAM" id="SSF51971">
    <property type="entry name" value="Nucleotide-binding domain"/>
    <property type="match status" value="1"/>
</dbReference>
<keyword evidence="15" id="KW-1185">Reference proteome</keyword>
<dbReference type="Pfam" id="PF13450">
    <property type="entry name" value="NAD_binding_8"/>
    <property type="match status" value="1"/>
</dbReference>
<comment type="catalytic activity">
    <reaction evidence="10 11">
        <text>2 reduced [adrenodoxin] + NADP(+) + H(+) = 2 oxidized [adrenodoxin] + NADPH</text>
        <dbReference type="Rhea" id="RHEA:42312"/>
        <dbReference type="Rhea" id="RHEA-COMP:9998"/>
        <dbReference type="Rhea" id="RHEA-COMP:9999"/>
        <dbReference type="ChEBI" id="CHEBI:15378"/>
        <dbReference type="ChEBI" id="CHEBI:33737"/>
        <dbReference type="ChEBI" id="CHEBI:33738"/>
        <dbReference type="ChEBI" id="CHEBI:57783"/>
        <dbReference type="ChEBI" id="CHEBI:58349"/>
        <dbReference type="EC" id="1.18.1.6"/>
    </reaction>
</comment>
<dbReference type="EC" id="1.18.1.6" evidence="4 11"/>
<evidence type="ECO:0000256" key="12">
    <source>
        <dbReference type="PIRSR" id="PIRSR000362-1"/>
    </source>
</evidence>
<sequence length="427" mass="47891">MISHCLFKSVSRFFQQPRLLYSTERSYRICIVGSGPAGFYVAQQLLKDERVHVDILERLPVPFGLVRYGVAPDHSDVKNVDNTFTKVAQNPRFRFFGNVSFGDDVSYSMLKTLYSENLDNVISGKDFVGYYNGLPQNKDLPLDLTSSDTAVIVGVGNVALDIARILLSPLKDLKKTDISEEALDKIANSKIKRVLVVGRRGPLQVSFTIKELREMLHLEGVRPEFSNLEYYSRVSSAIQELKRPKKRLVELLVKSALQEVPTDKQGALWSKKSNKSWNLKLLRSPFKIHAEEGNSSPSGISFKVNTLLGDQINEGQKIQETEDVEFIESGLIITSVGYKSIAPPEGSNIPFDQTKGIIPNKNGKVNDDGLYVSGWLGTGPKRCLLPSNGDTYEDLTSILRQHSVTTWADWEKIDTYEKSFELRKAPL</sequence>
<evidence type="ECO:0000313" key="15">
    <source>
        <dbReference type="Proteomes" id="UP000675881"/>
    </source>
</evidence>
<dbReference type="Proteomes" id="UP000675881">
    <property type="component" value="Chromosome 9"/>
</dbReference>
<gene>
    <name evidence="14" type="ORF">LSAA_15056</name>
</gene>
<dbReference type="GO" id="GO:0008203">
    <property type="term" value="P:cholesterol metabolic process"/>
    <property type="evidence" value="ECO:0007669"/>
    <property type="project" value="UniProtKB-UniPathway"/>
</dbReference>
<feature type="binding site" evidence="13">
    <location>
        <begin position="199"/>
        <end position="200"/>
    </location>
    <ligand>
        <name>NADP(+)</name>
        <dbReference type="ChEBI" id="CHEBI:58349"/>
    </ligand>
</feature>
<dbReference type="PANTHER" id="PTHR48467">
    <property type="entry name" value="GLUTAMATE SYNTHASE 1 [NADH], CHLOROPLASTIC-LIKE"/>
    <property type="match status" value="1"/>
</dbReference>
<evidence type="ECO:0000256" key="2">
    <source>
        <dbReference type="ARBA" id="ARBA00004731"/>
    </source>
</evidence>
<evidence type="ECO:0000313" key="14">
    <source>
        <dbReference type="EMBL" id="CAF3034565.1"/>
    </source>
</evidence>
<dbReference type="PRINTS" id="PR00419">
    <property type="entry name" value="ADXRDTASE"/>
</dbReference>
<name>A0A7R8DBE3_LEPSM</name>
<dbReference type="Gene3D" id="3.50.50.60">
    <property type="entry name" value="FAD/NAD(P)-binding domain"/>
    <property type="match status" value="2"/>
</dbReference>
<keyword evidence="8 11" id="KW-0521">NADP</keyword>
<keyword evidence="6 11" id="KW-0285">Flavoprotein</keyword>
<dbReference type="InterPro" id="IPR021163">
    <property type="entry name" value="Ferredox_Rdtase_adrenod"/>
</dbReference>
<dbReference type="GO" id="GO:0016491">
    <property type="term" value="F:oxidoreductase activity"/>
    <property type="evidence" value="ECO:0007669"/>
    <property type="project" value="UniProtKB-KW"/>
</dbReference>
<dbReference type="AlphaFoldDB" id="A0A7R8DBE3"/>
<evidence type="ECO:0000256" key="3">
    <source>
        <dbReference type="ARBA" id="ARBA00008312"/>
    </source>
</evidence>
<evidence type="ECO:0000256" key="13">
    <source>
        <dbReference type="PIRSR" id="PIRSR000362-2"/>
    </source>
</evidence>
<evidence type="ECO:0000256" key="1">
    <source>
        <dbReference type="ARBA" id="ARBA00001974"/>
    </source>
</evidence>
<evidence type="ECO:0000256" key="10">
    <source>
        <dbReference type="ARBA" id="ARBA00048933"/>
    </source>
</evidence>
<comment type="similarity">
    <text evidence="3 11">Belongs to the ferredoxin--NADP reductase type 1 family.</text>
</comment>
<dbReference type="PIRSF" id="PIRSF000362">
    <property type="entry name" value="FNR"/>
    <property type="match status" value="1"/>
</dbReference>
<feature type="binding site" evidence="12">
    <location>
        <position position="57"/>
    </location>
    <ligand>
        <name>FAD</name>
        <dbReference type="ChEBI" id="CHEBI:57692"/>
    </ligand>
</feature>
<dbReference type="UniPathway" id="UPA00296"/>
<evidence type="ECO:0000256" key="8">
    <source>
        <dbReference type="ARBA" id="ARBA00022857"/>
    </source>
</evidence>
<protein>
    <recommendedName>
        <fullName evidence="5 11">NADPH:adrenodoxin oxidoreductase, mitochondrial</fullName>
        <ecNumber evidence="4 11">1.18.1.6</ecNumber>
    </recommendedName>
</protein>
<dbReference type="OrthoDB" id="333024at2759"/>
<dbReference type="InterPro" id="IPR036188">
    <property type="entry name" value="FAD/NAD-bd_sf"/>
</dbReference>
<dbReference type="PANTHER" id="PTHR48467:SF1">
    <property type="entry name" value="GLUTAMATE SYNTHASE 1 [NADH], CHLOROPLASTIC-LIKE"/>
    <property type="match status" value="1"/>
</dbReference>
<comment type="subcellular location">
    <subcellularLocation>
        <location evidence="11">Mitochondrion</location>
    </subcellularLocation>
</comment>
<evidence type="ECO:0000256" key="11">
    <source>
        <dbReference type="PIRNR" id="PIRNR000362"/>
    </source>
</evidence>
<organism evidence="14 15">
    <name type="scientific">Lepeophtheirus salmonis</name>
    <name type="common">Salmon louse</name>
    <name type="synonym">Caligus salmonis</name>
    <dbReference type="NCBI Taxonomy" id="72036"/>
    <lineage>
        <taxon>Eukaryota</taxon>
        <taxon>Metazoa</taxon>
        <taxon>Ecdysozoa</taxon>
        <taxon>Arthropoda</taxon>
        <taxon>Crustacea</taxon>
        <taxon>Multicrustacea</taxon>
        <taxon>Hexanauplia</taxon>
        <taxon>Copepoda</taxon>
        <taxon>Siphonostomatoida</taxon>
        <taxon>Caligidae</taxon>
        <taxon>Lepeophtheirus</taxon>
    </lineage>
</organism>
<evidence type="ECO:0000256" key="4">
    <source>
        <dbReference type="ARBA" id="ARBA00013219"/>
    </source>
</evidence>
<keyword evidence="11" id="KW-0496">Mitochondrion</keyword>
<evidence type="ECO:0000256" key="5">
    <source>
        <dbReference type="ARBA" id="ARBA00016287"/>
    </source>
</evidence>
<feature type="binding site" evidence="12">
    <location>
        <position position="37"/>
    </location>
    <ligand>
        <name>FAD</name>
        <dbReference type="ChEBI" id="CHEBI:57692"/>
    </ligand>
</feature>
<dbReference type="GO" id="GO:0005739">
    <property type="term" value="C:mitochondrion"/>
    <property type="evidence" value="ECO:0007669"/>
    <property type="project" value="UniProtKB-SubCell"/>
</dbReference>
<feature type="binding site" evidence="12">
    <location>
        <position position="65"/>
    </location>
    <ligand>
        <name>FAD</name>
        <dbReference type="ChEBI" id="CHEBI:57692"/>
    </ligand>
</feature>
<keyword evidence="7 11" id="KW-0274">FAD</keyword>
<evidence type="ECO:0000256" key="7">
    <source>
        <dbReference type="ARBA" id="ARBA00022827"/>
    </source>
</evidence>
<proteinExistence type="inferred from homology"/>